<name>A0A9D1PSB2_9SPIO</name>
<dbReference type="Gene3D" id="3.40.50.1000">
    <property type="entry name" value="HAD superfamily/HAD-like"/>
    <property type="match status" value="1"/>
</dbReference>
<evidence type="ECO:0000313" key="13">
    <source>
        <dbReference type="EMBL" id="HIV98658.1"/>
    </source>
</evidence>
<evidence type="ECO:0000256" key="10">
    <source>
        <dbReference type="PIRSR" id="PIRSR611863-1"/>
    </source>
</evidence>
<dbReference type="SUPFAM" id="SSF56784">
    <property type="entry name" value="HAD-like"/>
    <property type="match status" value="1"/>
</dbReference>
<dbReference type="NCBIfam" id="NF010109">
    <property type="entry name" value="PRK13582.1"/>
    <property type="match status" value="1"/>
</dbReference>
<evidence type="ECO:0000256" key="8">
    <source>
        <dbReference type="ARBA" id="ARBA00048138"/>
    </source>
</evidence>
<dbReference type="InterPro" id="IPR023214">
    <property type="entry name" value="HAD_sf"/>
</dbReference>
<proteinExistence type="predicted"/>
<evidence type="ECO:0000313" key="14">
    <source>
        <dbReference type="Proteomes" id="UP000823936"/>
    </source>
</evidence>
<evidence type="ECO:0000256" key="12">
    <source>
        <dbReference type="PIRSR" id="PIRSR611863-3"/>
    </source>
</evidence>
<keyword evidence="5 13" id="KW-0378">Hydrolase</keyword>
<dbReference type="Proteomes" id="UP000823936">
    <property type="component" value="Unassembled WGS sequence"/>
</dbReference>
<dbReference type="GO" id="GO:0005737">
    <property type="term" value="C:cytoplasm"/>
    <property type="evidence" value="ECO:0007669"/>
    <property type="project" value="TreeGrafter"/>
</dbReference>
<evidence type="ECO:0000256" key="7">
    <source>
        <dbReference type="ARBA" id="ARBA00023299"/>
    </source>
</evidence>
<sequence length="199" mass="22788">MKIVTLDLEGVLVPEIWIEFARHTGIKALERTTRDEPDYGKLMRYRIDILKENHLRLKDIQNVIGKMDVLEGAKDFLDALRSSFQVIILSDTFCEFASPLMRKLSWPTIFSNSLAIDDDGYISGIRMRIKDGKKESVKALKSIGFSVFASGDSYNDISMIDEADWGVLFRAPENIRKERSDIECVDTYSELLEKIRTAE</sequence>
<keyword evidence="6" id="KW-0460">Magnesium</keyword>
<reference evidence="13" key="2">
    <citation type="submission" date="2021-04" db="EMBL/GenBank/DDBJ databases">
        <authorList>
            <person name="Gilroy R."/>
        </authorList>
    </citation>
    <scope>NUCLEOTIDE SEQUENCE</scope>
    <source>
        <strain evidence="13">Gambia11-129</strain>
    </source>
</reference>
<feature type="binding site" evidence="11">
    <location>
        <position position="155"/>
    </location>
    <ligand>
        <name>substrate</name>
    </ligand>
</feature>
<dbReference type="Gene3D" id="3.90.1470.10">
    <property type="entry name" value="thrh gene product, domain 2"/>
    <property type="match status" value="1"/>
</dbReference>
<dbReference type="InterPro" id="IPR011863">
    <property type="entry name" value="HSK-PSP"/>
</dbReference>
<evidence type="ECO:0000256" key="11">
    <source>
        <dbReference type="PIRSR" id="PIRSR611863-2"/>
    </source>
</evidence>
<feature type="binding site" evidence="11">
    <location>
        <position position="15"/>
    </location>
    <ligand>
        <name>substrate</name>
    </ligand>
</feature>
<dbReference type="Pfam" id="PF00702">
    <property type="entry name" value="Hydrolase"/>
    <property type="match status" value="1"/>
</dbReference>
<feature type="binding site" evidence="11">
    <location>
        <position position="46"/>
    </location>
    <ligand>
        <name>substrate</name>
    </ligand>
</feature>
<accession>A0A9D1PSB2</accession>
<comment type="catalytic activity">
    <reaction evidence="9">
        <text>O-phospho-D-serine + H2O = D-serine + phosphate</text>
        <dbReference type="Rhea" id="RHEA:24873"/>
        <dbReference type="ChEBI" id="CHEBI:15377"/>
        <dbReference type="ChEBI" id="CHEBI:35247"/>
        <dbReference type="ChEBI" id="CHEBI:43474"/>
        <dbReference type="ChEBI" id="CHEBI:58680"/>
        <dbReference type="EC" id="3.1.3.3"/>
    </reaction>
</comment>
<comment type="cofactor">
    <cofactor evidence="12">
        <name>Mg(2+)</name>
        <dbReference type="ChEBI" id="CHEBI:18420"/>
    </cofactor>
    <text evidence="12">Binds 1 Mg(2+) ion per subunit.</text>
</comment>
<comment type="pathway">
    <text evidence="1">Amino-acid biosynthesis; L-serine biosynthesis; L-serine from 3-phospho-D-glycerate: step 3/3.</text>
</comment>
<dbReference type="AlphaFoldDB" id="A0A9D1PSB2"/>
<evidence type="ECO:0000256" key="5">
    <source>
        <dbReference type="ARBA" id="ARBA00022801"/>
    </source>
</evidence>
<dbReference type="PANTHER" id="PTHR43344:SF2">
    <property type="entry name" value="PHOSPHOSERINE PHOSPHATASE"/>
    <property type="match status" value="1"/>
</dbReference>
<dbReference type="GO" id="GO:0036424">
    <property type="term" value="F:L-phosphoserine phosphatase activity"/>
    <property type="evidence" value="ECO:0007669"/>
    <property type="project" value="TreeGrafter"/>
</dbReference>
<dbReference type="PANTHER" id="PTHR43344">
    <property type="entry name" value="PHOSPHOSERINE PHOSPHATASE"/>
    <property type="match status" value="1"/>
</dbReference>
<evidence type="ECO:0000256" key="1">
    <source>
        <dbReference type="ARBA" id="ARBA00005135"/>
    </source>
</evidence>
<comment type="catalytic activity">
    <reaction evidence="8">
        <text>O-phospho-L-serine + H2O = L-serine + phosphate</text>
        <dbReference type="Rhea" id="RHEA:21208"/>
        <dbReference type="ChEBI" id="CHEBI:15377"/>
        <dbReference type="ChEBI" id="CHEBI:33384"/>
        <dbReference type="ChEBI" id="CHEBI:43474"/>
        <dbReference type="ChEBI" id="CHEBI:57524"/>
        <dbReference type="EC" id="3.1.3.3"/>
    </reaction>
</comment>
<feature type="binding site" evidence="11">
    <location>
        <position position="133"/>
    </location>
    <ligand>
        <name>substrate</name>
    </ligand>
</feature>
<feature type="binding site" evidence="11">
    <location>
        <begin position="90"/>
        <end position="91"/>
    </location>
    <ligand>
        <name>substrate</name>
    </ligand>
</feature>
<organism evidence="13 14">
    <name type="scientific">Candidatus Ornithospirochaeta avicola</name>
    <dbReference type="NCBI Taxonomy" id="2840896"/>
    <lineage>
        <taxon>Bacteria</taxon>
        <taxon>Pseudomonadati</taxon>
        <taxon>Spirochaetota</taxon>
        <taxon>Spirochaetia</taxon>
        <taxon>Spirochaetales</taxon>
        <taxon>Spirochaetaceae</taxon>
        <taxon>Spirochaetaceae incertae sedis</taxon>
        <taxon>Candidatus Ornithospirochaeta</taxon>
    </lineage>
</organism>
<dbReference type="GO" id="GO:0000287">
    <property type="term" value="F:magnesium ion binding"/>
    <property type="evidence" value="ECO:0007669"/>
    <property type="project" value="TreeGrafter"/>
</dbReference>
<evidence type="ECO:0000256" key="3">
    <source>
        <dbReference type="ARBA" id="ARBA00022605"/>
    </source>
</evidence>
<feature type="binding site" evidence="12">
    <location>
        <position position="9"/>
    </location>
    <ligand>
        <name>Mg(2+)</name>
        <dbReference type="ChEBI" id="CHEBI:18420"/>
    </ligand>
</feature>
<keyword evidence="7" id="KW-0718">Serine biosynthesis</keyword>
<comment type="caution">
    <text evidence="13">The sequence shown here is derived from an EMBL/GenBank/DDBJ whole genome shotgun (WGS) entry which is preliminary data.</text>
</comment>
<dbReference type="EC" id="3.1.3.3" evidence="2"/>
<reference evidence="13" key="1">
    <citation type="journal article" date="2021" name="PeerJ">
        <title>Extensive microbial diversity within the chicken gut microbiome revealed by metagenomics and culture.</title>
        <authorList>
            <person name="Gilroy R."/>
            <person name="Ravi A."/>
            <person name="Getino M."/>
            <person name="Pursley I."/>
            <person name="Horton D.L."/>
            <person name="Alikhan N.F."/>
            <person name="Baker D."/>
            <person name="Gharbi K."/>
            <person name="Hall N."/>
            <person name="Watson M."/>
            <person name="Adriaenssens E.M."/>
            <person name="Foster-Nyarko E."/>
            <person name="Jarju S."/>
            <person name="Secka A."/>
            <person name="Antonio M."/>
            <person name="Oren A."/>
            <person name="Chaudhuri R.R."/>
            <person name="La Ragione R."/>
            <person name="Hildebrand F."/>
            <person name="Pallen M.J."/>
        </authorList>
    </citation>
    <scope>NUCLEOTIDE SEQUENCE</scope>
    <source>
        <strain evidence="13">Gambia11-129</strain>
    </source>
</reference>
<dbReference type="InterPro" id="IPR036412">
    <property type="entry name" value="HAD-like_sf"/>
</dbReference>
<evidence type="ECO:0000256" key="2">
    <source>
        <dbReference type="ARBA" id="ARBA00012640"/>
    </source>
</evidence>
<feature type="binding site" evidence="12">
    <location>
        <position position="152"/>
    </location>
    <ligand>
        <name>Mg(2+)</name>
        <dbReference type="ChEBI" id="CHEBI:18420"/>
    </ligand>
</feature>
<feature type="active site" description="Proton donor" evidence="10">
    <location>
        <position position="9"/>
    </location>
</feature>
<gene>
    <name evidence="13" type="primary">thrH</name>
    <name evidence="13" type="ORF">IAB12_02625</name>
</gene>
<dbReference type="InterPro" id="IPR050582">
    <property type="entry name" value="HAD-like_SerB"/>
</dbReference>
<evidence type="ECO:0000256" key="9">
    <source>
        <dbReference type="ARBA" id="ARBA00048523"/>
    </source>
</evidence>
<feature type="binding site" evidence="12">
    <location>
        <position position="7"/>
    </location>
    <ligand>
        <name>Mg(2+)</name>
        <dbReference type="ChEBI" id="CHEBI:18420"/>
    </ligand>
</feature>
<keyword evidence="3" id="KW-0028">Amino-acid biosynthesis</keyword>
<keyword evidence="4" id="KW-0479">Metal-binding</keyword>
<evidence type="ECO:0000256" key="4">
    <source>
        <dbReference type="ARBA" id="ARBA00022723"/>
    </source>
</evidence>
<feature type="active site" description="Nucleophile" evidence="10">
    <location>
        <position position="7"/>
    </location>
</feature>
<evidence type="ECO:0000256" key="6">
    <source>
        <dbReference type="ARBA" id="ARBA00022842"/>
    </source>
</evidence>
<dbReference type="EMBL" id="DXHU01000011">
    <property type="protein sequence ID" value="HIV98658.1"/>
    <property type="molecule type" value="Genomic_DNA"/>
</dbReference>
<dbReference type="NCBIfam" id="TIGR02137">
    <property type="entry name" value="HSK-PSP"/>
    <property type="match status" value="1"/>
</dbReference>
<protein>
    <recommendedName>
        <fullName evidence="2">phosphoserine phosphatase</fullName>
        <ecNumber evidence="2">3.1.3.3</ecNumber>
    </recommendedName>
</protein>
<dbReference type="GO" id="GO:0006564">
    <property type="term" value="P:L-serine biosynthetic process"/>
    <property type="evidence" value="ECO:0007669"/>
    <property type="project" value="UniProtKB-KW"/>
</dbReference>